<reference evidence="12 13" key="1">
    <citation type="submission" date="2018-05" db="EMBL/GenBank/DDBJ databases">
        <title>Genomic Encyclopedia of Type Strains, Phase IV (KMG-IV): sequencing the most valuable type-strain genomes for metagenomic binning, comparative biology and taxonomic classification.</title>
        <authorList>
            <person name="Goeker M."/>
        </authorList>
    </citation>
    <scope>NUCLEOTIDE SEQUENCE [LARGE SCALE GENOMIC DNA]</scope>
    <source>
        <strain evidence="12 13">DSM 18773</strain>
    </source>
</reference>
<dbReference type="InterPro" id="IPR004358">
    <property type="entry name" value="Sig_transdc_His_kin-like_C"/>
</dbReference>
<name>A0A316DFT6_9BACL</name>
<dbReference type="PANTHER" id="PTHR45453:SF1">
    <property type="entry name" value="PHOSPHATE REGULON SENSOR PROTEIN PHOR"/>
    <property type="match status" value="1"/>
</dbReference>
<dbReference type="EMBL" id="QGGL01000001">
    <property type="protein sequence ID" value="PWK16516.1"/>
    <property type="molecule type" value="Genomic_DNA"/>
</dbReference>
<dbReference type="FunFam" id="3.30.565.10:FF:000006">
    <property type="entry name" value="Sensor histidine kinase WalK"/>
    <property type="match status" value="1"/>
</dbReference>
<dbReference type="Pfam" id="PF00512">
    <property type="entry name" value="HisKA"/>
    <property type="match status" value="1"/>
</dbReference>
<comment type="catalytic activity">
    <reaction evidence="1">
        <text>ATP + protein L-histidine = ADP + protein N-phospho-L-histidine.</text>
        <dbReference type="EC" id="2.7.13.3"/>
    </reaction>
</comment>
<feature type="domain" description="Histidine kinase" evidence="11">
    <location>
        <begin position="247"/>
        <end position="467"/>
    </location>
</feature>
<dbReference type="InterPro" id="IPR003594">
    <property type="entry name" value="HATPase_dom"/>
</dbReference>
<dbReference type="GO" id="GO:0016036">
    <property type="term" value="P:cellular response to phosphate starvation"/>
    <property type="evidence" value="ECO:0007669"/>
    <property type="project" value="TreeGrafter"/>
</dbReference>
<keyword evidence="9" id="KW-0902">Two-component regulatory system</keyword>
<proteinExistence type="predicted"/>
<dbReference type="SMART" id="SM00388">
    <property type="entry name" value="HisKA"/>
    <property type="match status" value="1"/>
</dbReference>
<evidence type="ECO:0000256" key="2">
    <source>
        <dbReference type="ARBA" id="ARBA00004651"/>
    </source>
</evidence>
<keyword evidence="8" id="KW-0067">ATP-binding</keyword>
<dbReference type="SUPFAM" id="SSF47384">
    <property type="entry name" value="Homodimeric domain of signal transducing histidine kinase"/>
    <property type="match status" value="1"/>
</dbReference>
<comment type="caution">
    <text evidence="12">The sequence shown here is derived from an EMBL/GenBank/DDBJ whole genome shotgun (WGS) entry which is preliminary data.</text>
</comment>
<dbReference type="GO" id="GO:0000155">
    <property type="term" value="F:phosphorelay sensor kinase activity"/>
    <property type="evidence" value="ECO:0007669"/>
    <property type="project" value="InterPro"/>
</dbReference>
<keyword evidence="13" id="KW-1185">Reference proteome</keyword>
<feature type="transmembrane region" description="Helical" evidence="10">
    <location>
        <begin position="34"/>
        <end position="57"/>
    </location>
</feature>
<keyword evidence="10" id="KW-0472">Membrane</keyword>
<evidence type="ECO:0000313" key="12">
    <source>
        <dbReference type="EMBL" id="PWK16516.1"/>
    </source>
</evidence>
<keyword evidence="5" id="KW-0808">Transferase</keyword>
<dbReference type="SUPFAM" id="SSF55874">
    <property type="entry name" value="ATPase domain of HSP90 chaperone/DNA topoisomerase II/histidine kinase"/>
    <property type="match status" value="1"/>
</dbReference>
<dbReference type="PANTHER" id="PTHR45453">
    <property type="entry name" value="PHOSPHATE REGULON SENSOR PROTEIN PHOR"/>
    <property type="match status" value="1"/>
</dbReference>
<dbReference type="Pfam" id="PF02518">
    <property type="entry name" value="HATPase_c"/>
    <property type="match status" value="1"/>
</dbReference>
<evidence type="ECO:0000256" key="6">
    <source>
        <dbReference type="ARBA" id="ARBA00022741"/>
    </source>
</evidence>
<keyword evidence="6" id="KW-0547">Nucleotide-binding</keyword>
<dbReference type="InterPro" id="IPR036890">
    <property type="entry name" value="HATPase_C_sf"/>
</dbReference>
<evidence type="ECO:0000256" key="3">
    <source>
        <dbReference type="ARBA" id="ARBA00012438"/>
    </source>
</evidence>
<dbReference type="EC" id="2.7.13.3" evidence="3"/>
<dbReference type="SMART" id="SM00387">
    <property type="entry name" value="HATPase_c"/>
    <property type="match status" value="1"/>
</dbReference>
<dbReference type="Gene3D" id="1.10.287.130">
    <property type="match status" value="1"/>
</dbReference>
<dbReference type="Gene3D" id="3.30.565.10">
    <property type="entry name" value="Histidine kinase-like ATPase, C-terminal domain"/>
    <property type="match status" value="1"/>
</dbReference>
<evidence type="ECO:0000256" key="1">
    <source>
        <dbReference type="ARBA" id="ARBA00000085"/>
    </source>
</evidence>
<sequence>MSGIKLKRNLGSLKKRLFDGDLFDRTRNKLTLQYSGVLIAFLSLFVILVYVLLYLFIWNDQRARLNDLANSEIHTLQKWADQDSNPTRRPPRSVEEAFSTSTDQSFYYLLSENGDLHLADEIQPELRTQVMEAISEGQFKGGGIEKVTLQTFANLSTDELGHPNPGKSARFLVTDRELIVKQVRVGTLYVGKEVTFQHDLFRWLLMLLVGMALLFFVLALWFSQLMSRKAIQPIARAYARQREFVADASHELRTPLSVMLRSIEALQLEESIEGDPFSKNVLIGMKDEVNSITKLVGELLHLARTDSDDFVLDRSVFNLKAAAETVRHKLQPVAQAKDIAIHLDAPDELLVNWDAEKATQLLVLLLDNAIKYTPDKGSVQVRLADGMEKGVRFLTIEVQDTGIGIATEALPRIFDRFYRQDKSRTRKTGGHGLGLAIAKNIVDASRGTIQVESTVGEGSTFRVRIPL</sequence>
<evidence type="ECO:0000256" key="9">
    <source>
        <dbReference type="ARBA" id="ARBA00023012"/>
    </source>
</evidence>
<keyword evidence="10" id="KW-1133">Transmembrane helix</keyword>
<dbReference type="CDD" id="cd00082">
    <property type="entry name" value="HisKA"/>
    <property type="match status" value="1"/>
</dbReference>
<evidence type="ECO:0000313" key="13">
    <source>
        <dbReference type="Proteomes" id="UP000245634"/>
    </source>
</evidence>
<evidence type="ECO:0000256" key="5">
    <source>
        <dbReference type="ARBA" id="ARBA00022679"/>
    </source>
</evidence>
<organism evidence="12 13">
    <name type="scientific">Tumebacillus permanentifrigoris</name>
    <dbReference type="NCBI Taxonomy" id="378543"/>
    <lineage>
        <taxon>Bacteria</taxon>
        <taxon>Bacillati</taxon>
        <taxon>Bacillota</taxon>
        <taxon>Bacilli</taxon>
        <taxon>Bacillales</taxon>
        <taxon>Alicyclobacillaceae</taxon>
        <taxon>Tumebacillus</taxon>
    </lineage>
</organism>
<comment type="subcellular location">
    <subcellularLocation>
        <location evidence="2">Cell membrane</location>
        <topology evidence="2">Multi-pass membrane protein</topology>
    </subcellularLocation>
</comment>
<evidence type="ECO:0000256" key="10">
    <source>
        <dbReference type="SAM" id="Phobius"/>
    </source>
</evidence>
<dbReference type="InterPro" id="IPR003661">
    <property type="entry name" value="HisK_dim/P_dom"/>
</dbReference>
<dbReference type="InterPro" id="IPR036097">
    <property type="entry name" value="HisK_dim/P_sf"/>
</dbReference>
<dbReference type="InterPro" id="IPR005467">
    <property type="entry name" value="His_kinase_dom"/>
</dbReference>
<accession>A0A316DFT6</accession>
<dbReference type="AlphaFoldDB" id="A0A316DFT6"/>
<evidence type="ECO:0000256" key="8">
    <source>
        <dbReference type="ARBA" id="ARBA00022840"/>
    </source>
</evidence>
<dbReference type="PROSITE" id="PS50109">
    <property type="entry name" value="HIS_KIN"/>
    <property type="match status" value="1"/>
</dbReference>
<dbReference type="GO" id="GO:0005524">
    <property type="term" value="F:ATP binding"/>
    <property type="evidence" value="ECO:0007669"/>
    <property type="project" value="UniProtKB-KW"/>
</dbReference>
<protein>
    <recommendedName>
        <fullName evidence="3">histidine kinase</fullName>
        <ecNumber evidence="3">2.7.13.3</ecNumber>
    </recommendedName>
</protein>
<dbReference type="GO" id="GO:0004721">
    <property type="term" value="F:phosphoprotein phosphatase activity"/>
    <property type="evidence" value="ECO:0007669"/>
    <property type="project" value="TreeGrafter"/>
</dbReference>
<evidence type="ECO:0000256" key="7">
    <source>
        <dbReference type="ARBA" id="ARBA00022777"/>
    </source>
</evidence>
<feature type="transmembrane region" description="Helical" evidence="10">
    <location>
        <begin position="200"/>
        <end position="222"/>
    </location>
</feature>
<keyword evidence="7" id="KW-0418">Kinase</keyword>
<evidence type="ECO:0000256" key="4">
    <source>
        <dbReference type="ARBA" id="ARBA00022553"/>
    </source>
</evidence>
<keyword evidence="10" id="KW-0812">Transmembrane</keyword>
<dbReference type="InterPro" id="IPR050351">
    <property type="entry name" value="BphY/WalK/GraS-like"/>
</dbReference>
<dbReference type="PRINTS" id="PR00344">
    <property type="entry name" value="BCTRLSENSOR"/>
</dbReference>
<keyword evidence="4" id="KW-0597">Phosphoprotein</keyword>
<dbReference type="Proteomes" id="UP000245634">
    <property type="component" value="Unassembled WGS sequence"/>
</dbReference>
<dbReference type="GO" id="GO:0005886">
    <property type="term" value="C:plasma membrane"/>
    <property type="evidence" value="ECO:0007669"/>
    <property type="project" value="UniProtKB-SubCell"/>
</dbReference>
<evidence type="ECO:0000259" key="11">
    <source>
        <dbReference type="PROSITE" id="PS50109"/>
    </source>
</evidence>
<gene>
    <name evidence="12" type="ORF">C7459_101382</name>
</gene>